<keyword evidence="5" id="KW-1185">Reference proteome</keyword>
<feature type="region of interest" description="Disordered" evidence="1">
    <location>
        <begin position="179"/>
        <end position="219"/>
    </location>
</feature>
<evidence type="ECO:0000313" key="5">
    <source>
        <dbReference type="Proteomes" id="UP000784294"/>
    </source>
</evidence>
<feature type="transmembrane region" description="Helical" evidence="2">
    <location>
        <begin position="250"/>
        <end position="276"/>
    </location>
</feature>
<dbReference type="AlphaFoldDB" id="A0A3S5AWU8"/>
<keyword evidence="2" id="KW-1133">Transmembrane helix</keyword>
<dbReference type="GO" id="GO:0004714">
    <property type="term" value="F:transmembrane receptor protein tyrosine kinase activity"/>
    <property type="evidence" value="ECO:0007669"/>
    <property type="project" value="TreeGrafter"/>
</dbReference>
<comment type="caution">
    <text evidence="4">The sequence shown here is derived from an EMBL/GenBank/DDBJ whole genome shotgun (WGS) entry which is preliminary data.</text>
</comment>
<evidence type="ECO:0000313" key="4">
    <source>
        <dbReference type="EMBL" id="VEL27304.1"/>
    </source>
</evidence>
<dbReference type="Proteomes" id="UP000784294">
    <property type="component" value="Unassembled WGS sequence"/>
</dbReference>
<proteinExistence type="predicted"/>
<accession>A0A3S5AWU8</accession>
<evidence type="ECO:0000259" key="3">
    <source>
        <dbReference type="Pfam" id="PF07714"/>
    </source>
</evidence>
<dbReference type="Gene3D" id="1.10.510.10">
    <property type="entry name" value="Transferase(Phosphotransferase) domain 1"/>
    <property type="match status" value="1"/>
</dbReference>
<gene>
    <name evidence="4" type="ORF">PXEA_LOCUS20744</name>
</gene>
<dbReference type="OrthoDB" id="6270098at2759"/>
<sequence>MSTPNCLLIVSFPQMTSQVLRNLELGYRMEAPEDCPPGLYSLMRRTWALHPEDRPSFASLLFELEQHLTLASMQTKSADSTVSCTTTRNKTLGASLRLDFPILPLAQEAASTLAAVDACKEVSADAELMPANSVLTKTGSDAPTSACADVDTDSSSRLRQPRRLTTGRLMMMPLGASQTLRKPPVCGQHSPSGRTVSSSSGSEDPGLEEKDQTAKVKDRKAIRSSYETITDLVSPLANNPSDKSAFVYPLLHLVVSVFIFPLTISDALAYLVLYILNVTKTI</sequence>
<keyword evidence="2" id="KW-0472">Membrane</keyword>
<dbReference type="EMBL" id="CAAALY010086283">
    <property type="protein sequence ID" value="VEL27304.1"/>
    <property type="molecule type" value="Genomic_DNA"/>
</dbReference>
<dbReference type="Pfam" id="PF07714">
    <property type="entry name" value="PK_Tyr_Ser-Thr"/>
    <property type="match status" value="1"/>
</dbReference>
<organism evidence="4 5">
    <name type="scientific">Protopolystoma xenopodis</name>
    <dbReference type="NCBI Taxonomy" id="117903"/>
    <lineage>
        <taxon>Eukaryota</taxon>
        <taxon>Metazoa</taxon>
        <taxon>Spiralia</taxon>
        <taxon>Lophotrochozoa</taxon>
        <taxon>Platyhelminthes</taxon>
        <taxon>Monogenea</taxon>
        <taxon>Polyopisthocotylea</taxon>
        <taxon>Polystomatidea</taxon>
        <taxon>Polystomatidae</taxon>
        <taxon>Protopolystoma</taxon>
    </lineage>
</organism>
<feature type="domain" description="Serine-threonine/tyrosine-protein kinase catalytic" evidence="3">
    <location>
        <begin position="16"/>
        <end position="62"/>
    </location>
</feature>
<dbReference type="PANTHER" id="PTHR24416:SF611">
    <property type="entry name" value="TYROSINE-PROTEIN KINASE TRANSMEMBRANE RECEPTOR ROR"/>
    <property type="match status" value="1"/>
</dbReference>
<dbReference type="GO" id="GO:0043235">
    <property type="term" value="C:receptor complex"/>
    <property type="evidence" value="ECO:0007669"/>
    <property type="project" value="TreeGrafter"/>
</dbReference>
<dbReference type="InterPro" id="IPR011009">
    <property type="entry name" value="Kinase-like_dom_sf"/>
</dbReference>
<evidence type="ECO:0000256" key="1">
    <source>
        <dbReference type="SAM" id="MobiDB-lite"/>
    </source>
</evidence>
<dbReference type="InterPro" id="IPR001245">
    <property type="entry name" value="Ser-Thr/Tyr_kinase_cat_dom"/>
</dbReference>
<feature type="compositionally biased region" description="Low complexity" evidence="1">
    <location>
        <begin position="190"/>
        <end position="202"/>
    </location>
</feature>
<dbReference type="PANTHER" id="PTHR24416">
    <property type="entry name" value="TYROSINE-PROTEIN KINASE RECEPTOR"/>
    <property type="match status" value="1"/>
</dbReference>
<name>A0A3S5AWU8_9PLAT</name>
<dbReference type="InterPro" id="IPR050122">
    <property type="entry name" value="RTK"/>
</dbReference>
<dbReference type="SUPFAM" id="SSF56112">
    <property type="entry name" value="Protein kinase-like (PK-like)"/>
    <property type="match status" value="1"/>
</dbReference>
<dbReference type="GO" id="GO:0007169">
    <property type="term" value="P:cell surface receptor protein tyrosine kinase signaling pathway"/>
    <property type="evidence" value="ECO:0007669"/>
    <property type="project" value="TreeGrafter"/>
</dbReference>
<protein>
    <recommendedName>
        <fullName evidence="3">Serine-threonine/tyrosine-protein kinase catalytic domain-containing protein</fullName>
    </recommendedName>
</protein>
<feature type="compositionally biased region" description="Basic and acidic residues" evidence="1">
    <location>
        <begin position="207"/>
        <end position="219"/>
    </location>
</feature>
<keyword evidence="2" id="KW-0812">Transmembrane</keyword>
<feature type="region of interest" description="Disordered" evidence="1">
    <location>
        <begin position="136"/>
        <end position="161"/>
    </location>
</feature>
<reference evidence="4" key="1">
    <citation type="submission" date="2018-11" db="EMBL/GenBank/DDBJ databases">
        <authorList>
            <consortium name="Pathogen Informatics"/>
        </authorList>
    </citation>
    <scope>NUCLEOTIDE SEQUENCE</scope>
</reference>
<dbReference type="GO" id="GO:0005886">
    <property type="term" value="C:plasma membrane"/>
    <property type="evidence" value="ECO:0007669"/>
    <property type="project" value="TreeGrafter"/>
</dbReference>
<evidence type="ECO:0000256" key="2">
    <source>
        <dbReference type="SAM" id="Phobius"/>
    </source>
</evidence>